<evidence type="ECO:0008006" key="5">
    <source>
        <dbReference type="Google" id="ProtNLM"/>
    </source>
</evidence>
<keyword evidence="4" id="KW-1185">Reference proteome</keyword>
<gene>
    <name evidence="3" type="ORF">CDCA_CDCA05G1672</name>
</gene>
<feature type="chain" id="PRO_5043317256" description="Phosphoglycerate mutase" evidence="2">
    <location>
        <begin position="18"/>
        <end position="315"/>
    </location>
</feature>
<sequence>MLITEGLLRLLTNVAQAHRVVYVPPTPAPTPAASSSSGSSGGSGGTTGSKTARPSTTATACKTLERHRACEPHSPWLLFLTPSVRERVIRQILAGVPLAVDASQRTCQPRPRLIIMRHARAVSWDQAAASATDSGASGFDRDRPLSARGQRDVVGIVAQLARSLGVEWWPPDVAVVSSATRARQTWSAVQAVLPSGEQQRVRVTYSDVLFTAERDQQLLELLHSSLQQLRAEERVLMMVGHNPTLERLLQALCGQSVALSSGSCALLEAIDGTAMGVIAGSSTTTEAAASGDHIAGSARPTGVPRWRLVDIIGAR</sequence>
<dbReference type="SUPFAM" id="SSF53254">
    <property type="entry name" value="Phosphoglycerate mutase-like"/>
    <property type="match status" value="1"/>
</dbReference>
<dbReference type="CDD" id="cd07067">
    <property type="entry name" value="HP_PGM_like"/>
    <property type="match status" value="1"/>
</dbReference>
<evidence type="ECO:0000256" key="2">
    <source>
        <dbReference type="SAM" id="SignalP"/>
    </source>
</evidence>
<name>A0AAV9ITK0_CYACA</name>
<evidence type="ECO:0000313" key="4">
    <source>
        <dbReference type="Proteomes" id="UP001301350"/>
    </source>
</evidence>
<reference evidence="3 4" key="1">
    <citation type="submission" date="2022-07" db="EMBL/GenBank/DDBJ databases">
        <title>Genome-wide signatures of adaptation to extreme environments.</title>
        <authorList>
            <person name="Cho C.H."/>
            <person name="Yoon H.S."/>
        </authorList>
    </citation>
    <scope>NUCLEOTIDE SEQUENCE [LARGE SCALE GENOMIC DNA]</scope>
    <source>
        <strain evidence="3 4">DBV 063 E5</strain>
    </source>
</reference>
<feature type="signal peptide" evidence="2">
    <location>
        <begin position="1"/>
        <end position="17"/>
    </location>
</feature>
<dbReference type="Proteomes" id="UP001301350">
    <property type="component" value="Unassembled WGS sequence"/>
</dbReference>
<evidence type="ECO:0000313" key="3">
    <source>
        <dbReference type="EMBL" id="KAK4535647.1"/>
    </source>
</evidence>
<dbReference type="InterPro" id="IPR013078">
    <property type="entry name" value="His_Pase_superF_clade-1"/>
</dbReference>
<evidence type="ECO:0000256" key="1">
    <source>
        <dbReference type="SAM" id="MobiDB-lite"/>
    </source>
</evidence>
<dbReference type="PANTHER" id="PTHR47623:SF1">
    <property type="entry name" value="OS09G0287300 PROTEIN"/>
    <property type="match status" value="1"/>
</dbReference>
<dbReference type="Gene3D" id="3.40.50.1240">
    <property type="entry name" value="Phosphoglycerate mutase-like"/>
    <property type="match status" value="1"/>
</dbReference>
<dbReference type="PANTHER" id="PTHR47623">
    <property type="entry name" value="OS09G0287300 PROTEIN"/>
    <property type="match status" value="1"/>
</dbReference>
<dbReference type="AlphaFoldDB" id="A0AAV9ITK0"/>
<keyword evidence="2" id="KW-0732">Signal</keyword>
<feature type="region of interest" description="Disordered" evidence="1">
    <location>
        <begin position="26"/>
        <end position="58"/>
    </location>
</feature>
<dbReference type="InterPro" id="IPR029033">
    <property type="entry name" value="His_PPase_superfam"/>
</dbReference>
<proteinExistence type="predicted"/>
<dbReference type="EMBL" id="JANCYW010000005">
    <property type="protein sequence ID" value="KAK4535647.1"/>
    <property type="molecule type" value="Genomic_DNA"/>
</dbReference>
<comment type="caution">
    <text evidence="3">The sequence shown here is derived from an EMBL/GenBank/DDBJ whole genome shotgun (WGS) entry which is preliminary data.</text>
</comment>
<organism evidence="3 4">
    <name type="scientific">Cyanidium caldarium</name>
    <name type="common">Red alga</name>
    <dbReference type="NCBI Taxonomy" id="2771"/>
    <lineage>
        <taxon>Eukaryota</taxon>
        <taxon>Rhodophyta</taxon>
        <taxon>Bangiophyceae</taxon>
        <taxon>Cyanidiales</taxon>
        <taxon>Cyanidiaceae</taxon>
        <taxon>Cyanidium</taxon>
    </lineage>
</organism>
<protein>
    <recommendedName>
        <fullName evidence="5">Phosphoglycerate mutase</fullName>
    </recommendedName>
</protein>
<accession>A0AAV9ITK0</accession>